<name>A0A2L0WU90_9ABAC</name>
<sequence length="197" mass="23372">MTPISVLTPSILNKSSKYFTNTFETDLQQIVNNFKRAQLSLGHLGNALNIMGMEGRLFPEIIKIDDEFKIYQKRQLNDVTVEYLNYLENEKLFQCRLCYSHADWLWCDFHRKHLNRQIQHDLTNDIYVDFLNSDMAVISFVERYYFMLSSFSHKEEATSIIKELTNYNSLADLMNEHNFTFSKTKIDVNAYELMDFD</sequence>
<dbReference type="Proteomes" id="UP000297028">
    <property type="component" value="Segment"/>
</dbReference>
<proteinExistence type="predicted"/>
<evidence type="ECO:0000313" key="1">
    <source>
        <dbReference type="EMBL" id="AVA31216.1"/>
    </source>
</evidence>
<dbReference type="EMBL" id="MF143631">
    <property type="protein sequence ID" value="AVA31216.1"/>
    <property type="molecule type" value="Genomic_DNA"/>
</dbReference>
<dbReference type="Pfam" id="PF06851">
    <property type="entry name" value="DUF1247"/>
    <property type="match status" value="1"/>
</dbReference>
<gene>
    <name evidence="1" type="ORF">Oxoc_ORF117</name>
</gene>
<accession>A0A2L0WU90</accession>
<organism evidence="1 2">
    <name type="scientific">Oxyplax ochracea nucleopolyhedrovirus</name>
    <dbReference type="NCBI Taxonomy" id="2083176"/>
    <lineage>
        <taxon>Viruses</taxon>
        <taxon>Viruses incertae sedis</taxon>
        <taxon>Naldaviricetes</taxon>
        <taxon>Lefavirales</taxon>
        <taxon>Baculoviridae</taxon>
        <taxon>Alphabaculovirus</taxon>
        <taxon>Alphabaculovirus oxochraceae</taxon>
    </lineage>
</organism>
<keyword evidence="2" id="KW-1185">Reference proteome</keyword>
<dbReference type="InterPro" id="IPR009657">
    <property type="entry name" value="Protein_Ac34"/>
</dbReference>
<protein>
    <submittedName>
        <fullName evidence="1">Ac34</fullName>
    </submittedName>
</protein>
<reference evidence="1 2" key="1">
    <citation type="journal article" date="2018" name="PLoS ONE">
        <title>Genome analysis of a novel Group I alphabaculovirus obtained from Oxyplax ochracea.</title>
        <authorList>
            <person name="Wang J."/>
            <person name="Hou D."/>
            <person name="Wang Q."/>
            <person name="Kuang W."/>
            <person name="Zhang L."/>
            <person name="Li J."/>
            <person name="Shen S."/>
            <person name="Deng F."/>
            <person name="Wang H."/>
            <person name="Hu Z."/>
            <person name="Wang M."/>
        </authorList>
    </citation>
    <scope>NUCLEOTIDE SEQUENCE [LARGE SCALE GENOMIC DNA]</scope>
    <source>
        <strain evidence="1">435</strain>
    </source>
</reference>
<evidence type="ECO:0000313" key="2">
    <source>
        <dbReference type="Proteomes" id="UP000297028"/>
    </source>
</evidence>